<gene>
    <name evidence="1" type="ORF">TPAB3V08_LOCUS14029</name>
</gene>
<comment type="caution">
    <text evidence="1">The sequence shown here is derived from an EMBL/GenBank/DDBJ whole genome shotgun (WGS) entry which is preliminary data.</text>
</comment>
<dbReference type="InterPro" id="IPR038602">
    <property type="entry name" value="Mite_allergen_7_sf"/>
</dbReference>
<dbReference type="EMBL" id="CAJPIN010063263">
    <property type="protein sequence ID" value="CAG2067086.1"/>
    <property type="molecule type" value="Genomic_DNA"/>
</dbReference>
<evidence type="ECO:0000313" key="2">
    <source>
        <dbReference type="Proteomes" id="UP001153148"/>
    </source>
</evidence>
<dbReference type="Proteomes" id="UP001153148">
    <property type="component" value="Unassembled WGS sequence"/>
</dbReference>
<keyword evidence="2" id="KW-1185">Reference proteome</keyword>
<evidence type="ECO:0000313" key="1">
    <source>
        <dbReference type="EMBL" id="CAG2067086.1"/>
    </source>
</evidence>
<name>A0ABN7PNE7_TIMPD</name>
<accession>A0ABN7PNE7</accession>
<protein>
    <submittedName>
        <fullName evidence="1">Uncharacterized protein</fullName>
    </submittedName>
</protein>
<organism evidence="1 2">
    <name type="scientific">Timema podura</name>
    <name type="common">Walking stick</name>
    <dbReference type="NCBI Taxonomy" id="61482"/>
    <lineage>
        <taxon>Eukaryota</taxon>
        <taxon>Metazoa</taxon>
        <taxon>Ecdysozoa</taxon>
        <taxon>Arthropoda</taxon>
        <taxon>Hexapoda</taxon>
        <taxon>Insecta</taxon>
        <taxon>Pterygota</taxon>
        <taxon>Neoptera</taxon>
        <taxon>Polyneoptera</taxon>
        <taxon>Phasmatodea</taxon>
        <taxon>Timematodea</taxon>
        <taxon>Timematoidea</taxon>
        <taxon>Timematidae</taxon>
        <taxon>Timema</taxon>
    </lineage>
</organism>
<proteinExistence type="predicted"/>
<reference evidence="1" key="1">
    <citation type="submission" date="2021-03" db="EMBL/GenBank/DDBJ databases">
        <authorList>
            <person name="Tran Van P."/>
        </authorList>
    </citation>
    <scope>NUCLEOTIDE SEQUENCE</scope>
</reference>
<dbReference type="Gene3D" id="3.15.10.50">
    <property type="match status" value="1"/>
</dbReference>
<sequence>MLGSAFVRVPLSIPDDVICTHRIDLILICLPEFLSALPMSDAYYADSMGQEFDLQSGEFEDLNLDGKKYIDAVAALTLLKCSPTNVSVPGYEDDIESDDTIFDLLVSSGSVKSIEDIKRAGDVKIGSVDKDGIVLGTLHITGVVLTNNYTLTVKDAGTVIAEGKLDSKIEGAQASIFILLSGHDHKYQASLGEVEVISDGNIGNVEVSDNDLGDSEVKLIADSFKSHYTTEVTEALWEEFHVCLHSALGEIDISEFIKK</sequence>